<dbReference type="OMA" id="DGAIWPK"/>
<protein>
    <submittedName>
        <fullName evidence="2">Uncharacterized protein</fullName>
    </submittedName>
</protein>
<feature type="compositionally biased region" description="Polar residues" evidence="1">
    <location>
        <begin position="152"/>
        <end position="200"/>
    </location>
</feature>
<feature type="region of interest" description="Disordered" evidence="1">
    <location>
        <begin position="1"/>
        <end position="275"/>
    </location>
</feature>
<sequence length="660" mass="72011">MSWNGPVGGAAPFQQQPYANGLPPYGQQPPYQYGQQPGQQPIYGQYQSGASYPPNGPPNRAPHVQPPKKKGNPIITRYPPPPGYRGPAQPQGPFGTNKFPNSYKSSHPGFPPSSAPSNYPQQSYATPPANQSYSNQSYGQQAHQAPGFAPPYTQTQNGYQWPKSSYPPNSGYSQISVHPTAQSYACSHSSYQGYPSQPATVDSGHPPYGKTGAWSQQYAQAPYQSNQHSSFSGQTHGQPVLDPEATPTPATAHLTASQPPQQPAQPSSVVSDGSMSDRPQLFLAWDDWDFDFDGAIWPKSNEPVDPALSLGVIIWHPAKQVTRALPSTFAEAEEDALKPTPEKLDNGDSVSMYFTADNSHEAFLNVRQTDDWEAIQDDPVFVVFTDEDMQNNLVTLEDCIAQRDRPDEFEDMTTHDGDMEMRDATWDIMDNLEQALSTNHGGSTSSASKREAMPPLQGSQEDILAKLGVTGAPKPPSNEPIPVPYSPSEVRQSVLLVEKPSAAPSSSPLRDSAQPTQRAKSYGGYRNSGPRSAPPRPYGSMSAGAGSRPPPLPPAPAEQRHDSWNALQSNGHSYDNPRGSPARSEGSNRTMAGSDFDPESQGNEPQQDAPVIPSLDRSDSSFSRKRSYEDADQEHEKLRQQDDHSKRKRRSQVDAAYSRR</sequence>
<feature type="region of interest" description="Disordered" evidence="1">
    <location>
        <begin position="500"/>
        <end position="660"/>
    </location>
</feature>
<evidence type="ECO:0000313" key="2">
    <source>
        <dbReference type="EMBL" id="EMD69374.1"/>
    </source>
</evidence>
<proteinExistence type="predicted"/>
<keyword evidence="3" id="KW-1185">Reference proteome</keyword>
<feature type="compositionally biased region" description="Low complexity" evidence="1">
    <location>
        <begin position="130"/>
        <end position="141"/>
    </location>
</feature>
<evidence type="ECO:0000256" key="1">
    <source>
        <dbReference type="SAM" id="MobiDB-lite"/>
    </source>
</evidence>
<gene>
    <name evidence="2" type="ORF">COCSADRAFT_209375</name>
</gene>
<feature type="compositionally biased region" description="Polar residues" evidence="1">
    <location>
        <begin position="503"/>
        <end position="519"/>
    </location>
</feature>
<feature type="compositionally biased region" description="Polar residues" evidence="1">
    <location>
        <begin position="213"/>
        <end position="237"/>
    </location>
</feature>
<feature type="compositionally biased region" description="Low complexity" evidence="1">
    <location>
        <begin position="243"/>
        <end position="271"/>
    </location>
</feature>
<dbReference type="Proteomes" id="UP000016934">
    <property type="component" value="Unassembled WGS sequence"/>
</dbReference>
<feature type="compositionally biased region" description="Polar residues" evidence="1">
    <location>
        <begin position="436"/>
        <end position="447"/>
    </location>
</feature>
<dbReference type="OrthoDB" id="5431222at2759"/>
<accession>M2RS18</accession>
<feature type="region of interest" description="Disordered" evidence="1">
    <location>
        <begin position="436"/>
        <end position="456"/>
    </location>
</feature>
<feature type="compositionally biased region" description="Polar residues" evidence="1">
    <location>
        <begin position="115"/>
        <end position="129"/>
    </location>
</feature>
<evidence type="ECO:0000313" key="3">
    <source>
        <dbReference type="Proteomes" id="UP000016934"/>
    </source>
</evidence>
<reference evidence="3" key="2">
    <citation type="journal article" date="2013" name="PLoS Genet.">
        <title>Comparative genome structure, secondary metabolite, and effector coding capacity across Cochliobolus pathogens.</title>
        <authorList>
            <person name="Condon B.J."/>
            <person name="Leng Y."/>
            <person name="Wu D."/>
            <person name="Bushley K.E."/>
            <person name="Ohm R.A."/>
            <person name="Otillar R."/>
            <person name="Martin J."/>
            <person name="Schackwitz W."/>
            <person name="Grimwood J."/>
            <person name="MohdZainudin N."/>
            <person name="Xue C."/>
            <person name="Wang R."/>
            <person name="Manning V.A."/>
            <person name="Dhillon B."/>
            <person name="Tu Z.J."/>
            <person name="Steffenson B.J."/>
            <person name="Salamov A."/>
            <person name="Sun H."/>
            <person name="Lowry S."/>
            <person name="LaButti K."/>
            <person name="Han J."/>
            <person name="Copeland A."/>
            <person name="Lindquist E."/>
            <person name="Barry K."/>
            <person name="Schmutz J."/>
            <person name="Baker S.E."/>
            <person name="Ciuffetti L.M."/>
            <person name="Grigoriev I.V."/>
            <person name="Zhong S."/>
            <person name="Turgeon B.G."/>
        </authorList>
    </citation>
    <scope>NUCLEOTIDE SEQUENCE [LARGE SCALE GENOMIC DNA]</scope>
    <source>
        <strain evidence="3">ND90Pr / ATCC 201652</strain>
    </source>
</reference>
<feature type="compositionally biased region" description="Low complexity" evidence="1">
    <location>
        <begin position="23"/>
        <end position="47"/>
    </location>
</feature>
<organism evidence="2 3">
    <name type="scientific">Cochliobolus sativus (strain ND90Pr / ATCC 201652)</name>
    <name type="common">Common root rot and spot blotch fungus</name>
    <name type="synonym">Bipolaris sorokiniana</name>
    <dbReference type="NCBI Taxonomy" id="665912"/>
    <lineage>
        <taxon>Eukaryota</taxon>
        <taxon>Fungi</taxon>
        <taxon>Dikarya</taxon>
        <taxon>Ascomycota</taxon>
        <taxon>Pezizomycotina</taxon>
        <taxon>Dothideomycetes</taxon>
        <taxon>Pleosporomycetidae</taxon>
        <taxon>Pleosporales</taxon>
        <taxon>Pleosporineae</taxon>
        <taxon>Pleosporaceae</taxon>
        <taxon>Bipolaris</taxon>
    </lineage>
</organism>
<feature type="compositionally biased region" description="Basic and acidic residues" evidence="1">
    <location>
        <begin position="626"/>
        <end position="645"/>
    </location>
</feature>
<dbReference type="EMBL" id="KB445637">
    <property type="protein sequence ID" value="EMD69374.1"/>
    <property type="molecule type" value="Genomic_DNA"/>
</dbReference>
<dbReference type="KEGG" id="bsc:COCSADRAFT_209375"/>
<name>M2RS18_COCSN</name>
<dbReference type="RefSeq" id="XP_007694715.1">
    <property type="nucleotide sequence ID" value="XM_007696525.1"/>
</dbReference>
<dbReference type="eggNOG" id="ENOG502S175">
    <property type="taxonomic scope" value="Eukaryota"/>
</dbReference>
<dbReference type="HOGENOM" id="CLU_422089_0_0_1"/>
<reference evidence="2 3" key="1">
    <citation type="journal article" date="2012" name="PLoS Pathog.">
        <title>Diverse lifestyles and strategies of plant pathogenesis encoded in the genomes of eighteen Dothideomycetes fungi.</title>
        <authorList>
            <person name="Ohm R.A."/>
            <person name="Feau N."/>
            <person name="Henrissat B."/>
            <person name="Schoch C.L."/>
            <person name="Horwitz B.A."/>
            <person name="Barry K.W."/>
            <person name="Condon B.J."/>
            <person name="Copeland A.C."/>
            <person name="Dhillon B."/>
            <person name="Glaser F."/>
            <person name="Hesse C.N."/>
            <person name="Kosti I."/>
            <person name="LaButti K."/>
            <person name="Lindquist E.A."/>
            <person name="Lucas S."/>
            <person name="Salamov A.A."/>
            <person name="Bradshaw R.E."/>
            <person name="Ciuffetti L."/>
            <person name="Hamelin R.C."/>
            <person name="Kema G.H.J."/>
            <person name="Lawrence C."/>
            <person name="Scott J.A."/>
            <person name="Spatafora J.W."/>
            <person name="Turgeon B.G."/>
            <person name="de Wit P.J.G.M."/>
            <person name="Zhong S."/>
            <person name="Goodwin S.B."/>
            <person name="Grigoriev I.V."/>
        </authorList>
    </citation>
    <scope>NUCLEOTIDE SEQUENCE [LARGE SCALE GENOMIC DNA]</scope>
    <source>
        <strain evidence="3">ND90Pr / ATCC 201652</strain>
    </source>
</reference>
<dbReference type="AlphaFoldDB" id="M2RS18"/>
<dbReference type="GeneID" id="19134372"/>